<dbReference type="RefSeq" id="WP_131961545.1">
    <property type="nucleotide sequence ID" value="NZ_SMFL01000014.1"/>
</dbReference>
<organism evidence="1 2">
    <name type="scientific">Dyadobacter psychrotolerans</name>
    <dbReference type="NCBI Taxonomy" id="2541721"/>
    <lineage>
        <taxon>Bacteria</taxon>
        <taxon>Pseudomonadati</taxon>
        <taxon>Bacteroidota</taxon>
        <taxon>Cytophagia</taxon>
        <taxon>Cytophagales</taxon>
        <taxon>Spirosomataceae</taxon>
        <taxon>Dyadobacter</taxon>
    </lineage>
</organism>
<name>A0A4R5DJ46_9BACT</name>
<dbReference type="Proteomes" id="UP000294850">
    <property type="component" value="Unassembled WGS sequence"/>
</dbReference>
<dbReference type="EMBL" id="SMFL01000014">
    <property type="protein sequence ID" value="TDE10815.1"/>
    <property type="molecule type" value="Genomic_DNA"/>
</dbReference>
<evidence type="ECO:0000313" key="1">
    <source>
        <dbReference type="EMBL" id="TDE10815.1"/>
    </source>
</evidence>
<sequence length="178" mass="19369">MMEMKALAGQASELRTGDIIVWGSSHIGFVYGNLIIHSSGIPKPMAGQDCDVNFQKGPRISELTSGFLSAFNKGKFTILRVISKCVEGIPLVITVDYNKRNAPPYINYVKFTAAGGFPPYRGSVWSSADGIIINEQNDLGWTCNSEVFAAGSGGKMSTYIVKVRDSKGGTFETTFIYY</sequence>
<gene>
    <name evidence="1" type="ORF">E0F88_27465</name>
</gene>
<keyword evidence="2" id="KW-1185">Reference proteome</keyword>
<reference evidence="1 2" key="1">
    <citation type="submission" date="2019-03" db="EMBL/GenBank/DDBJ databases">
        <title>Dyadobacter AR-3-6 sp. nov., isolated from arctic soil.</title>
        <authorList>
            <person name="Chaudhary D.K."/>
        </authorList>
    </citation>
    <scope>NUCLEOTIDE SEQUENCE [LARGE SCALE GENOMIC DNA]</scope>
    <source>
        <strain evidence="1 2">AR-3-6</strain>
    </source>
</reference>
<evidence type="ECO:0000313" key="2">
    <source>
        <dbReference type="Proteomes" id="UP000294850"/>
    </source>
</evidence>
<comment type="caution">
    <text evidence="1">The sequence shown here is derived from an EMBL/GenBank/DDBJ whole genome shotgun (WGS) entry which is preliminary data.</text>
</comment>
<protein>
    <submittedName>
        <fullName evidence="1">Uncharacterized protein</fullName>
    </submittedName>
</protein>
<dbReference type="AlphaFoldDB" id="A0A4R5DJ46"/>
<accession>A0A4R5DJ46</accession>
<proteinExistence type="predicted"/>